<evidence type="ECO:0000259" key="1">
    <source>
        <dbReference type="Pfam" id="PF11823"/>
    </source>
</evidence>
<dbReference type="Pfam" id="PF11823">
    <property type="entry name" value="Se_S_carrier"/>
    <property type="match status" value="1"/>
</dbReference>
<dbReference type="AlphaFoldDB" id="A0A9D8K8I2"/>
<protein>
    <submittedName>
        <fullName evidence="2">DUF3343 domain-containing protein</fullName>
    </submittedName>
</protein>
<dbReference type="Proteomes" id="UP000809273">
    <property type="component" value="Unassembled WGS sequence"/>
</dbReference>
<gene>
    <name evidence="2" type="ORF">JW984_00055</name>
</gene>
<dbReference type="InterPro" id="IPR021778">
    <property type="entry name" value="Se/S_carrier-like"/>
</dbReference>
<reference evidence="2" key="1">
    <citation type="journal article" date="2021" name="Environ. Microbiol.">
        <title>Genomic characterization of three novel Desulfobacterota classes expand the metabolic and phylogenetic diversity of the phylum.</title>
        <authorList>
            <person name="Murphy C.L."/>
            <person name="Biggerstaff J."/>
            <person name="Eichhorn A."/>
            <person name="Ewing E."/>
            <person name="Shahan R."/>
            <person name="Soriano D."/>
            <person name="Stewart S."/>
            <person name="VanMol K."/>
            <person name="Walker R."/>
            <person name="Walters P."/>
            <person name="Elshahed M.S."/>
            <person name="Youssef N.H."/>
        </authorList>
    </citation>
    <scope>NUCLEOTIDE SEQUENCE</scope>
    <source>
        <strain evidence="2">Zod_Metabat.24</strain>
    </source>
</reference>
<proteinExistence type="predicted"/>
<name>A0A9D8K8I2_9DELT</name>
<comment type="caution">
    <text evidence="2">The sequence shown here is derived from an EMBL/GenBank/DDBJ whole genome shotgun (WGS) entry which is preliminary data.</text>
</comment>
<feature type="domain" description="Putative Se/S carrier protein-like" evidence="1">
    <location>
        <begin position="4"/>
        <end position="70"/>
    </location>
</feature>
<dbReference type="EMBL" id="JAFGIX010000001">
    <property type="protein sequence ID" value="MBN1571570.1"/>
    <property type="molecule type" value="Genomic_DNA"/>
</dbReference>
<sequence>MEYAVVLMDSTSYAIKGERVLKDAGIPAKLIPVPRHLSSDCGVTVRIPVDDMERSEGILKDRSVPFNEIVRI</sequence>
<evidence type="ECO:0000313" key="3">
    <source>
        <dbReference type="Proteomes" id="UP000809273"/>
    </source>
</evidence>
<organism evidence="2 3">
    <name type="scientific">Candidatus Zymogenus saltonus</name>
    <dbReference type="NCBI Taxonomy" id="2844893"/>
    <lineage>
        <taxon>Bacteria</taxon>
        <taxon>Deltaproteobacteria</taxon>
        <taxon>Candidatus Zymogenia</taxon>
        <taxon>Candidatus Zymogeniales</taxon>
        <taxon>Candidatus Zymogenaceae</taxon>
        <taxon>Candidatus Zymogenus</taxon>
    </lineage>
</organism>
<reference evidence="2" key="2">
    <citation type="submission" date="2021-01" db="EMBL/GenBank/DDBJ databases">
        <authorList>
            <person name="Hahn C.R."/>
            <person name="Youssef N.H."/>
            <person name="Elshahed M."/>
        </authorList>
    </citation>
    <scope>NUCLEOTIDE SEQUENCE</scope>
    <source>
        <strain evidence="2">Zod_Metabat.24</strain>
    </source>
</reference>
<evidence type="ECO:0000313" key="2">
    <source>
        <dbReference type="EMBL" id="MBN1571570.1"/>
    </source>
</evidence>
<accession>A0A9D8K8I2</accession>